<comment type="domain">
    <text evidence="9">Consists of three domains, a large central CORE domain and two small peripheral domains, NMPbind and LID, which undergo movements during catalysis. The LID domain closes over the site of phosphoryl transfer upon ATP binding. Assembling and dissambling the active center during each catalytic cycle provides an effective means to prevent ATP hydrolysis.</text>
</comment>
<comment type="catalytic activity">
    <reaction evidence="8 9">
        <text>UMP + ATP = UDP + ADP</text>
        <dbReference type="Rhea" id="RHEA:24400"/>
        <dbReference type="ChEBI" id="CHEBI:30616"/>
        <dbReference type="ChEBI" id="CHEBI:57865"/>
        <dbReference type="ChEBI" id="CHEBI:58223"/>
        <dbReference type="ChEBI" id="CHEBI:456216"/>
        <dbReference type="EC" id="2.7.4.14"/>
    </reaction>
</comment>
<dbReference type="GO" id="GO:0016301">
    <property type="term" value="F:kinase activity"/>
    <property type="evidence" value="ECO:0007669"/>
    <property type="project" value="UniProtKB-KW"/>
</dbReference>
<dbReference type="EMBL" id="JBBJBU010000007">
    <property type="protein sequence ID" value="KAK7204679.1"/>
    <property type="molecule type" value="Genomic_DNA"/>
</dbReference>
<evidence type="ECO:0000256" key="7">
    <source>
        <dbReference type="ARBA" id="ARBA00023242"/>
    </source>
</evidence>
<evidence type="ECO:0000256" key="6">
    <source>
        <dbReference type="ARBA" id="ARBA00022975"/>
    </source>
</evidence>
<dbReference type="PRINTS" id="PR00094">
    <property type="entry name" value="ADENYLTKNASE"/>
</dbReference>
<organism evidence="11 12">
    <name type="scientific">Myxozyma melibiosi</name>
    <dbReference type="NCBI Taxonomy" id="54550"/>
    <lineage>
        <taxon>Eukaryota</taxon>
        <taxon>Fungi</taxon>
        <taxon>Dikarya</taxon>
        <taxon>Ascomycota</taxon>
        <taxon>Saccharomycotina</taxon>
        <taxon>Lipomycetes</taxon>
        <taxon>Lipomycetales</taxon>
        <taxon>Lipomycetaceae</taxon>
        <taxon>Myxozyma</taxon>
    </lineage>
</organism>
<dbReference type="InterPro" id="IPR000850">
    <property type="entry name" value="Adenylat/UMP-CMP_kin"/>
</dbReference>
<dbReference type="PROSITE" id="PS00113">
    <property type="entry name" value="ADENYLATE_KINASE"/>
    <property type="match status" value="1"/>
</dbReference>
<evidence type="ECO:0000256" key="8">
    <source>
        <dbReference type="ARBA" id="ARBA00048116"/>
    </source>
</evidence>
<evidence type="ECO:0000256" key="2">
    <source>
        <dbReference type="ARBA" id="ARBA00022679"/>
    </source>
</evidence>
<comment type="subcellular location">
    <subcellularLocation>
        <location evidence="9">Cytoplasm</location>
    </subcellularLocation>
    <subcellularLocation>
        <location evidence="9">Nucleus</location>
    </subcellularLocation>
    <text evidence="9">Predominantly cytoplasmic.</text>
</comment>
<dbReference type="EC" id="2.7.4.14" evidence="9"/>
<dbReference type="PANTHER" id="PTHR23359">
    <property type="entry name" value="NUCLEOTIDE KINASE"/>
    <property type="match status" value="1"/>
</dbReference>
<evidence type="ECO:0000256" key="3">
    <source>
        <dbReference type="ARBA" id="ARBA00022741"/>
    </source>
</evidence>
<keyword evidence="2 9" id="KW-0808">Transferase</keyword>
<evidence type="ECO:0000256" key="4">
    <source>
        <dbReference type="ARBA" id="ARBA00022777"/>
    </source>
</evidence>
<keyword evidence="6 9" id="KW-0665">Pyrimidine biosynthesis</keyword>
<feature type="region of interest" description="Disordered" evidence="10">
    <location>
        <begin position="40"/>
        <end position="69"/>
    </location>
</feature>
<dbReference type="Pfam" id="PF00406">
    <property type="entry name" value="ADK"/>
    <property type="match status" value="1"/>
</dbReference>
<keyword evidence="1 9" id="KW-0963">Cytoplasm</keyword>
<feature type="binding site" evidence="9">
    <location>
        <position position="162"/>
    </location>
    <ligand>
        <name>a ribonucleoside 5'-phosphate</name>
        <dbReference type="ChEBI" id="CHEBI:58043"/>
    </ligand>
</feature>
<feature type="region of interest" description="NMPbind" evidence="9">
    <location>
        <begin position="156"/>
        <end position="186"/>
    </location>
</feature>
<sequence length="316" mass="36059">MLLRPTTTRLLQSAASRSFPLYASVYRPRPFSSRSCLFAPVESQPSSEKPEEPKKPESRQTPPSRQPPSLGRLLLIVGTFSACFYALARSMRKEREARRDLKLPNPEIPPEMIEKFKRPAFTRDEVKVIFVLGGPGVGKGTQCANLVRDFNYVHLSAGDLLRAEQAREGSQYGELIKTHIREGIIVPQEITIALLKNAMTAEVKQGRTKFLIDGFPRKMDQAIKFEEDVAESEFTLYFDCTEDVMLQRLLKRGESSGREDDNIESIKKRFKTFVETSMPVVDYYRKQNKLISVPCEKSKEEVYEIVKAQISDRMVI</sequence>
<accession>A0ABR1F4D2</accession>
<reference evidence="11 12" key="1">
    <citation type="submission" date="2024-03" db="EMBL/GenBank/DDBJ databases">
        <title>Genome-scale model development and genomic sequencing of the oleaginous clade Lipomyces.</title>
        <authorList>
            <consortium name="Lawrence Berkeley National Laboratory"/>
            <person name="Czajka J.J."/>
            <person name="Han Y."/>
            <person name="Kim J."/>
            <person name="Mondo S.J."/>
            <person name="Hofstad B.A."/>
            <person name="Robles A."/>
            <person name="Haridas S."/>
            <person name="Riley R."/>
            <person name="LaButti K."/>
            <person name="Pangilinan J."/>
            <person name="Andreopoulos W."/>
            <person name="Lipzen A."/>
            <person name="Yan J."/>
            <person name="Wang M."/>
            <person name="Ng V."/>
            <person name="Grigoriev I.V."/>
            <person name="Spatafora J.W."/>
            <person name="Magnuson J.K."/>
            <person name="Baker S.E."/>
            <person name="Pomraning K.R."/>
        </authorList>
    </citation>
    <scope>NUCLEOTIDE SEQUENCE [LARGE SCALE GENOMIC DNA]</scope>
    <source>
        <strain evidence="11 12">Phaff 52-87</strain>
    </source>
</reference>
<feature type="region of interest" description="LID" evidence="9">
    <location>
        <begin position="251"/>
        <end position="261"/>
    </location>
</feature>
<dbReference type="GeneID" id="90038346"/>
<comment type="function">
    <text evidence="9">Catalyzes the phosphorylation of pyrimidine nucleoside monophosphates at the expense of ATP. Plays an important role in de novo pyrimidine nucleotide biosynthesis. Has preference for UMP and dUMP as phosphate acceptors, but can also use CMP, dCMP and AMP.</text>
</comment>
<evidence type="ECO:0000256" key="5">
    <source>
        <dbReference type="ARBA" id="ARBA00022840"/>
    </source>
</evidence>
<keyword evidence="7 9" id="KW-0539">Nucleus</keyword>
<feature type="binding site" evidence="9">
    <location>
        <position position="269"/>
    </location>
    <ligand>
        <name>a ribonucleoside 5'-phosphate</name>
        <dbReference type="ChEBI" id="CHEBI:58043"/>
    </ligand>
</feature>
<feature type="compositionally biased region" description="Basic and acidic residues" evidence="10">
    <location>
        <begin position="48"/>
        <end position="58"/>
    </location>
</feature>
<evidence type="ECO:0000313" key="12">
    <source>
        <dbReference type="Proteomes" id="UP001498771"/>
    </source>
</evidence>
<keyword evidence="3 9" id="KW-0547">Nucleotide-binding</keyword>
<comment type="subunit">
    <text evidence="9">Monomer.</text>
</comment>
<name>A0ABR1F4D2_9ASCO</name>
<comment type="cofactor">
    <cofactor evidence="9">
        <name>Mg(2+)</name>
        <dbReference type="ChEBI" id="CHEBI:18420"/>
    </cofactor>
    <text evidence="9">Binds 1 Mg(2+) ion per monomer.</text>
</comment>
<dbReference type="RefSeq" id="XP_064767712.1">
    <property type="nucleotide sequence ID" value="XM_064912834.1"/>
</dbReference>
<feature type="compositionally biased region" description="Low complexity" evidence="10">
    <location>
        <begin position="59"/>
        <end position="69"/>
    </location>
</feature>
<evidence type="ECO:0000256" key="10">
    <source>
        <dbReference type="SAM" id="MobiDB-lite"/>
    </source>
</evidence>
<comment type="caution">
    <text evidence="11">The sequence shown here is derived from an EMBL/GenBank/DDBJ whole genome shotgun (WGS) entry which is preliminary data.</text>
</comment>
<feature type="binding site" evidence="9">
    <location>
        <position position="221"/>
    </location>
    <ligand>
        <name>a ribonucleoside 5'-phosphate</name>
        <dbReference type="ChEBI" id="CHEBI:58043"/>
    </ligand>
</feature>
<dbReference type="HAMAP" id="MF_03172">
    <property type="entry name" value="Adenylate_kinase_UMP_CMP_kin"/>
    <property type="match status" value="1"/>
</dbReference>
<dbReference type="InterPro" id="IPR027417">
    <property type="entry name" value="P-loop_NTPase"/>
</dbReference>
<dbReference type="Gene3D" id="3.40.50.300">
    <property type="entry name" value="P-loop containing nucleotide triphosphate hydrolases"/>
    <property type="match status" value="1"/>
</dbReference>
<keyword evidence="5 9" id="KW-0067">ATP-binding</keyword>
<proteinExistence type="inferred from homology"/>
<dbReference type="HAMAP" id="MF_00235">
    <property type="entry name" value="Adenylate_kinase_Adk"/>
    <property type="match status" value="1"/>
</dbReference>
<feature type="binding site" evidence="9">
    <location>
        <begin position="184"/>
        <end position="186"/>
    </location>
    <ligand>
        <name>a ribonucleoside 5'-phosphate</name>
        <dbReference type="ChEBI" id="CHEBI:58043"/>
    </ligand>
</feature>
<dbReference type="NCBIfam" id="TIGR01359">
    <property type="entry name" value="UMP_CMP_kin_fam"/>
    <property type="match status" value="1"/>
</dbReference>
<feature type="binding site" evidence="9">
    <location>
        <position position="252"/>
    </location>
    <ligand>
        <name>ATP</name>
        <dbReference type="ChEBI" id="CHEBI:30616"/>
    </ligand>
</feature>
<evidence type="ECO:0000313" key="11">
    <source>
        <dbReference type="EMBL" id="KAK7204679.1"/>
    </source>
</evidence>
<dbReference type="InterPro" id="IPR006266">
    <property type="entry name" value="UMP_CMP_kinase"/>
</dbReference>
<dbReference type="InterPro" id="IPR033690">
    <property type="entry name" value="Adenylat_kinase_CS"/>
</dbReference>
<comment type="similarity">
    <text evidence="9">Belongs to the adenylate kinase family. UMP-CMP kinase subfamily.</text>
</comment>
<evidence type="ECO:0000256" key="1">
    <source>
        <dbReference type="ARBA" id="ARBA00022490"/>
    </source>
</evidence>
<evidence type="ECO:0000256" key="9">
    <source>
        <dbReference type="HAMAP-Rule" id="MF_03172"/>
    </source>
</evidence>
<dbReference type="CDD" id="cd01428">
    <property type="entry name" value="ADK"/>
    <property type="match status" value="1"/>
</dbReference>
<keyword evidence="12" id="KW-1185">Reference proteome</keyword>
<dbReference type="Proteomes" id="UP001498771">
    <property type="component" value="Unassembled WGS sequence"/>
</dbReference>
<feature type="binding site" evidence="9">
    <location>
        <begin position="214"/>
        <end position="217"/>
    </location>
    <ligand>
        <name>a ribonucleoside 5'-phosphate</name>
        <dbReference type="ChEBI" id="CHEBI:58043"/>
    </ligand>
</feature>
<feature type="binding site" evidence="9">
    <location>
        <position position="297"/>
    </location>
    <ligand>
        <name>ATP</name>
        <dbReference type="ChEBI" id="CHEBI:30616"/>
    </ligand>
</feature>
<gene>
    <name evidence="9" type="primary">URA6</name>
    <name evidence="11" type="ORF">BZA70DRAFT_279752</name>
</gene>
<dbReference type="SUPFAM" id="SSF52540">
    <property type="entry name" value="P-loop containing nucleoside triphosphate hydrolases"/>
    <property type="match status" value="1"/>
</dbReference>
<protein>
    <recommendedName>
        <fullName evidence="9">Uridylate kinase</fullName>
        <shortName evidence="9">UK</shortName>
        <ecNumber evidence="9">2.7.4.14</ecNumber>
    </recommendedName>
    <alternativeName>
        <fullName evidence="9">ATP:UMP phosphotransferase</fullName>
    </alternativeName>
    <alternativeName>
        <fullName evidence="9">Deoxycytidylate kinase</fullName>
        <shortName evidence="9">CK</shortName>
        <shortName evidence="9">dCMP kinase</shortName>
    </alternativeName>
    <alternativeName>
        <fullName evidence="9">Uridine monophosphate kinase</fullName>
        <shortName evidence="9">UMP kinase</shortName>
        <shortName evidence="9">UMPK</shortName>
    </alternativeName>
</protein>
<keyword evidence="4 9" id="KW-0418">Kinase</keyword>
<feature type="binding site" evidence="9">
    <location>
        <position position="258"/>
    </location>
    <ligand>
        <name>a ribonucleoside 5'-phosphate</name>
        <dbReference type="ChEBI" id="CHEBI:58043"/>
    </ligand>
</feature>
<feature type="binding site" evidence="9">
    <location>
        <begin position="136"/>
        <end position="141"/>
    </location>
    <ligand>
        <name>ATP</name>
        <dbReference type="ChEBI" id="CHEBI:30616"/>
    </ligand>
</feature>